<evidence type="ECO:0000256" key="1">
    <source>
        <dbReference type="SAM" id="MobiDB-lite"/>
    </source>
</evidence>
<feature type="compositionally biased region" description="Basic residues" evidence="1">
    <location>
        <begin position="95"/>
        <end position="105"/>
    </location>
</feature>
<dbReference type="AlphaFoldDB" id="A0A914DF39"/>
<feature type="compositionally biased region" description="Acidic residues" evidence="1">
    <location>
        <begin position="11"/>
        <end position="21"/>
    </location>
</feature>
<keyword evidence="2" id="KW-1185">Reference proteome</keyword>
<sequence length="105" mass="11762">ESRPPWADFAGVEDTEGEEEELKIEKIALQTKAAEEPKEKSVYRYMKNASNQANLVDFATASEQMGCPTSQLLDAQIQTAHDKKQSISQTLPKQLHAKKSQTRLT</sequence>
<accession>A0A914DF39</accession>
<name>A0A914DF39_9BILA</name>
<organism evidence="2 3">
    <name type="scientific">Acrobeloides nanus</name>
    <dbReference type="NCBI Taxonomy" id="290746"/>
    <lineage>
        <taxon>Eukaryota</taxon>
        <taxon>Metazoa</taxon>
        <taxon>Ecdysozoa</taxon>
        <taxon>Nematoda</taxon>
        <taxon>Chromadorea</taxon>
        <taxon>Rhabditida</taxon>
        <taxon>Tylenchina</taxon>
        <taxon>Cephalobomorpha</taxon>
        <taxon>Cephaloboidea</taxon>
        <taxon>Cephalobidae</taxon>
        <taxon>Acrobeloides</taxon>
    </lineage>
</organism>
<reference evidence="3" key="1">
    <citation type="submission" date="2022-11" db="UniProtKB">
        <authorList>
            <consortium name="WormBaseParasite"/>
        </authorList>
    </citation>
    <scope>IDENTIFICATION</scope>
</reference>
<evidence type="ECO:0000313" key="3">
    <source>
        <dbReference type="WBParaSite" id="ACRNAN_scaffold24308.g32000.t1"/>
    </source>
</evidence>
<dbReference type="WBParaSite" id="ACRNAN_scaffold24308.g32000.t1">
    <property type="protein sequence ID" value="ACRNAN_scaffold24308.g32000.t1"/>
    <property type="gene ID" value="ACRNAN_scaffold24308.g32000"/>
</dbReference>
<feature type="region of interest" description="Disordered" evidence="1">
    <location>
        <begin position="80"/>
        <end position="105"/>
    </location>
</feature>
<proteinExistence type="predicted"/>
<evidence type="ECO:0000313" key="2">
    <source>
        <dbReference type="Proteomes" id="UP000887540"/>
    </source>
</evidence>
<dbReference type="Proteomes" id="UP000887540">
    <property type="component" value="Unplaced"/>
</dbReference>
<protein>
    <submittedName>
        <fullName evidence="3">Uncharacterized protein</fullName>
    </submittedName>
</protein>
<feature type="region of interest" description="Disordered" evidence="1">
    <location>
        <begin position="1"/>
        <end position="21"/>
    </location>
</feature>